<protein>
    <recommendedName>
        <fullName evidence="2">HTH cro/C1-type domain-containing protein</fullName>
    </recommendedName>
</protein>
<sequence>MDEQNYVIQNPTEFPSGHSEVGNLDKIRADLLKSSRLEQSLSYDEFAEMVCIDADRLQRIETYQEPLSATEIEIFCYIKQVPLIDFFPLLQKGANSSMGQFVRTHRRARGLSQEALGVAIGVTKQAISKIEMGESYPSHMHLKPLAIVLSVPLTELLARRPH</sequence>
<dbReference type="GO" id="GO:0005829">
    <property type="term" value="C:cytosol"/>
    <property type="evidence" value="ECO:0007669"/>
    <property type="project" value="TreeGrafter"/>
</dbReference>
<dbReference type="AlphaFoldDB" id="A0A1P9WRS5"/>
<dbReference type="PANTHER" id="PTHR46797">
    <property type="entry name" value="HTH-TYPE TRANSCRIPTIONAL REGULATOR"/>
    <property type="match status" value="1"/>
</dbReference>
<feature type="domain" description="HTH cro/C1-type" evidence="2">
    <location>
        <begin position="102"/>
        <end position="156"/>
    </location>
</feature>
<dbReference type="GO" id="GO:0003677">
    <property type="term" value="F:DNA binding"/>
    <property type="evidence" value="ECO:0007669"/>
    <property type="project" value="UniProtKB-KW"/>
</dbReference>
<keyword evidence="1" id="KW-0238">DNA-binding</keyword>
<evidence type="ECO:0000259" key="2">
    <source>
        <dbReference type="PROSITE" id="PS50943"/>
    </source>
</evidence>
<dbReference type="PANTHER" id="PTHR46797:SF1">
    <property type="entry name" value="METHYLPHOSPHONATE SYNTHASE"/>
    <property type="match status" value="1"/>
</dbReference>
<organism evidence="3 4">
    <name type="scientific">Spirosoma montaniterrae</name>
    <dbReference type="NCBI Taxonomy" id="1178516"/>
    <lineage>
        <taxon>Bacteria</taxon>
        <taxon>Pseudomonadati</taxon>
        <taxon>Bacteroidota</taxon>
        <taxon>Cytophagia</taxon>
        <taxon>Cytophagales</taxon>
        <taxon>Cytophagaceae</taxon>
        <taxon>Spirosoma</taxon>
    </lineage>
</organism>
<evidence type="ECO:0000313" key="3">
    <source>
        <dbReference type="EMBL" id="AQG78076.1"/>
    </source>
</evidence>
<dbReference type="InterPro" id="IPR050807">
    <property type="entry name" value="TransReg_Diox_bact_type"/>
</dbReference>
<gene>
    <name evidence="3" type="ORF">AWR27_01135</name>
</gene>
<dbReference type="Proteomes" id="UP000187941">
    <property type="component" value="Chromosome"/>
</dbReference>
<dbReference type="InterPro" id="IPR001387">
    <property type="entry name" value="Cro/C1-type_HTH"/>
</dbReference>
<dbReference type="InterPro" id="IPR010982">
    <property type="entry name" value="Lambda_DNA-bd_dom_sf"/>
</dbReference>
<dbReference type="Gene3D" id="1.10.260.40">
    <property type="entry name" value="lambda repressor-like DNA-binding domains"/>
    <property type="match status" value="2"/>
</dbReference>
<evidence type="ECO:0000256" key="1">
    <source>
        <dbReference type="ARBA" id="ARBA00023125"/>
    </source>
</evidence>
<dbReference type="EMBL" id="CP014263">
    <property type="protein sequence ID" value="AQG78076.1"/>
    <property type="molecule type" value="Genomic_DNA"/>
</dbReference>
<accession>A0A1P9WRS5</accession>
<dbReference type="SUPFAM" id="SSF47413">
    <property type="entry name" value="lambda repressor-like DNA-binding domains"/>
    <property type="match status" value="2"/>
</dbReference>
<evidence type="ECO:0000313" key="4">
    <source>
        <dbReference type="Proteomes" id="UP000187941"/>
    </source>
</evidence>
<reference evidence="3 4" key="1">
    <citation type="submission" date="2016-01" db="EMBL/GenBank/DDBJ databases">
        <authorList>
            <person name="Oliw E.H."/>
        </authorList>
    </citation>
    <scope>NUCLEOTIDE SEQUENCE [LARGE SCALE GENOMIC DNA]</scope>
    <source>
        <strain evidence="3 4">DY10</strain>
    </source>
</reference>
<dbReference type="SMART" id="SM00530">
    <property type="entry name" value="HTH_XRE"/>
    <property type="match status" value="2"/>
</dbReference>
<dbReference type="Pfam" id="PF01381">
    <property type="entry name" value="HTH_3"/>
    <property type="match status" value="1"/>
</dbReference>
<dbReference type="RefSeq" id="WP_077129500.1">
    <property type="nucleotide sequence ID" value="NZ_CP014263.1"/>
</dbReference>
<dbReference type="KEGG" id="smon:AWR27_01135"/>
<dbReference type="PROSITE" id="PS50943">
    <property type="entry name" value="HTH_CROC1"/>
    <property type="match status" value="1"/>
</dbReference>
<keyword evidence="4" id="KW-1185">Reference proteome</keyword>
<dbReference type="CDD" id="cd00093">
    <property type="entry name" value="HTH_XRE"/>
    <property type="match status" value="2"/>
</dbReference>
<proteinExistence type="predicted"/>
<name>A0A1P9WRS5_9BACT</name>
<dbReference type="GO" id="GO:0003700">
    <property type="term" value="F:DNA-binding transcription factor activity"/>
    <property type="evidence" value="ECO:0007669"/>
    <property type="project" value="TreeGrafter"/>
</dbReference>
<dbReference type="STRING" id="1178516.AWR27_01135"/>